<comment type="caution">
    <text evidence="1">The sequence shown here is derived from an EMBL/GenBank/DDBJ whole genome shotgun (WGS) entry which is preliminary data.</text>
</comment>
<sequence length="62" mass="6623">MIADAAHIRDVDAERFDLQADIVNQATNGRAVKVDGRLQLANGVDAGCIVVEDFDQGKLGRA</sequence>
<evidence type="ECO:0000313" key="1">
    <source>
        <dbReference type="EMBL" id="OCX13166.1"/>
    </source>
</evidence>
<dbReference type="Proteomes" id="UP000094412">
    <property type="component" value="Unassembled WGS sequence"/>
</dbReference>
<dbReference type="EMBL" id="MDEO01000036">
    <property type="protein sequence ID" value="OCX13166.1"/>
    <property type="molecule type" value="Genomic_DNA"/>
</dbReference>
<accession>A0A1C2DEX2</accession>
<protein>
    <submittedName>
        <fullName evidence="1">Uncharacterized protein</fullName>
    </submittedName>
</protein>
<dbReference type="AlphaFoldDB" id="A0A1C2DEX2"/>
<organism evidence="1 2">
    <name type="scientific">Mesorhizobium hungaricum</name>
    <dbReference type="NCBI Taxonomy" id="1566387"/>
    <lineage>
        <taxon>Bacteria</taxon>
        <taxon>Pseudomonadati</taxon>
        <taxon>Pseudomonadota</taxon>
        <taxon>Alphaproteobacteria</taxon>
        <taxon>Hyphomicrobiales</taxon>
        <taxon>Phyllobacteriaceae</taxon>
        <taxon>Mesorhizobium</taxon>
    </lineage>
</organism>
<gene>
    <name evidence="1" type="ORF">QV13_26935</name>
</gene>
<reference evidence="1 2" key="1">
    <citation type="submission" date="2016-08" db="EMBL/GenBank/DDBJ databases">
        <title>Whole genome sequence of Mesorhizobium sp. strain UASWS1009 isolated from industrial sewage.</title>
        <authorList>
            <person name="Crovadore J."/>
            <person name="Calmin G."/>
            <person name="Chablais R."/>
            <person name="Cochard B."/>
            <person name="Lefort F."/>
        </authorList>
    </citation>
    <scope>NUCLEOTIDE SEQUENCE [LARGE SCALE GENOMIC DNA]</scope>
    <source>
        <strain evidence="1 2">UASWS1009</strain>
    </source>
</reference>
<proteinExistence type="predicted"/>
<keyword evidence="2" id="KW-1185">Reference proteome</keyword>
<evidence type="ECO:0000313" key="2">
    <source>
        <dbReference type="Proteomes" id="UP000094412"/>
    </source>
</evidence>
<dbReference type="STRING" id="1566387.QV13_26935"/>
<name>A0A1C2DEX2_9HYPH</name>